<gene>
    <name evidence="1" type="ORF">GCM10007935_30670</name>
</gene>
<dbReference type="Proteomes" id="UP001156903">
    <property type="component" value="Unassembled WGS sequence"/>
</dbReference>
<organism evidence="1 2">
    <name type="scientific">Hydrogenophaga electricum</name>
    <dbReference type="NCBI Taxonomy" id="1230953"/>
    <lineage>
        <taxon>Bacteria</taxon>
        <taxon>Pseudomonadati</taxon>
        <taxon>Pseudomonadota</taxon>
        <taxon>Betaproteobacteria</taxon>
        <taxon>Burkholderiales</taxon>
        <taxon>Comamonadaceae</taxon>
        <taxon>Hydrogenophaga</taxon>
    </lineage>
</organism>
<evidence type="ECO:0008006" key="3">
    <source>
        <dbReference type="Google" id="ProtNLM"/>
    </source>
</evidence>
<proteinExistence type="predicted"/>
<reference evidence="2" key="1">
    <citation type="journal article" date="2019" name="Int. J. Syst. Evol. Microbiol.">
        <title>The Global Catalogue of Microorganisms (GCM) 10K type strain sequencing project: providing services to taxonomists for standard genome sequencing and annotation.</title>
        <authorList>
            <consortium name="The Broad Institute Genomics Platform"/>
            <consortium name="The Broad Institute Genome Sequencing Center for Infectious Disease"/>
            <person name="Wu L."/>
            <person name="Ma J."/>
        </authorList>
    </citation>
    <scope>NUCLEOTIDE SEQUENCE [LARGE SCALE GENOMIC DNA]</scope>
    <source>
        <strain evidence="2">NBRC 109341</strain>
    </source>
</reference>
<evidence type="ECO:0000313" key="1">
    <source>
        <dbReference type="EMBL" id="GLS15631.1"/>
    </source>
</evidence>
<accession>A0ABQ6C5W5</accession>
<dbReference type="EMBL" id="BSPB01000029">
    <property type="protein sequence ID" value="GLS15631.1"/>
    <property type="molecule type" value="Genomic_DNA"/>
</dbReference>
<sequence length="462" mass="50259">MAKTCIICGDPAGSGEHTFPAAFGGRRTNKGIYCTKHNNEFSRHVAALLESMDIINAKLGVIPDRHDEVRPAPALAQDGERFFISQGSATIAPPLSLDQTPELVGREATLRFANMEQARQWVVQQEKDGYKVMLGKPGEVKTEFVARPLNAARMFGGEPYMRGVVYLAVTFLAHAFPDLARSQSFAAARDVIENDGPVDDRVWWQPPEVAAQRSSNPFSMGHSVVIAPDRDGRRVVALISFYDAIHLGVDLGELTGADGLVERFTTHIDPMARRPPNDIVESREHGQFLVLSTREVAKEYLRLLATGKVPNPLGPVLKAADEAERKDAAKDLLPQLLTVANLTGYEREGLLNEVLATQQQRILNLMVEFVTGLLREVNFPAPVPEIFGAFIALDENAPRGISFLSEAALSYATHALGARIEEHLASGTLDVPSLAELLGGSEGFGIVAGALNELFLQTLPRG</sequence>
<comment type="caution">
    <text evidence="1">The sequence shown here is derived from an EMBL/GenBank/DDBJ whole genome shotgun (WGS) entry which is preliminary data.</text>
</comment>
<keyword evidence="2" id="KW-1185">Reference proteome</keyword>
<protein>
    <recommendedName>
        <fullName evidence="3">HNH endonuclease 5 domain-containing protein</fullName>
    </recommendedName>
</protein>
<name>A0ABQ6C5W5_9BURK</name>
<evidence type="ECO:0000313" key="2">
    <source>
        <dbReference type="Proteomes" id="UP001156903"/>
    </source>
</evidence>